<dbReference type="InterPro" id="IPR050266">
    <property type="entry name" value="AB_hydrolase_sf"/>
</dbReference>
<proteinExistence type="predicted"/>
<dbReference type="PRINTS" id="PR00111">
    <property type="entry name" value="ABHYDROLASE"/>
</dbReference>
<keyword evidence="4" id="KW-1185">Reference proteome</keyword>
<dbReference type="Proteomes" id="UP001549143">
    <property type="component" value="Unassembled WGS sequence"/>
</dbReference>
<dbReference type="SUPFAM" id="SSF53474">
    <property type="entry name" value="alpha/beta-Hydrolases"/>
    <property type="match status" value="1"/>
</dbReference>
<organism evidence="3 4">
    <name type="scientific">Aquamicrobium ahrensii</name>
    <dbReference type="NCBI Taxonomy" id="469551"/>
    <lineage>
        <taxon>Bacteria</taxon>
        <taxon>Pseudomonadati</taxon>
        <taxon>Pseudomonadota</taxon>
        <taxon>Alphaproteobacteria</taxon>
        <taxon>Hyphomicrobiales</taxon>
        <taxon>Phyllobacteriaceae</taxon>
        <taxon>Aquamicrobium</taxon>
    </lineage>
</organism>
<dbReference type="PANTHER" id="PTHR43798">
    <property type="entry name" value="MONOACYLGLYCEROL LIPASE"/>
    <property type="match status" value="1"/>
</dbReference>
<gene>
    <name evidence="3" type="ORF">ABID44_003289</name>
</gene>
<dbReference type="InterPro" id="IPR000073">
    <property type="entry name" value="AB_hydrolase_1"/>
</dbReference>
<dbReference type="EMBL" id="JBEPMN010000017">
    <property type="protein sequence ID" value="MET3662936.1"/>
    <property type="molecule type" value="Genomic_DNA"/>
</dbReference>
<dbReference type="Gene3D" id="3.40.50.1820">
    <property type="entry name" value="alpha/beta hydrolase"/>
    <property type="match status" value="1"/>
</dbReference>
<comment type="caution">
    <text evidence="3">The sequence shown here is derived from an EMBL/GenBank/DDBJ whole genome shotgun (WGS) entry which is preliminary data.</text>
</comment>
<evidence type="ECO:0000313" key="4">
    <source>
        <dbReference type="Proteomes" id="UP001549143"/>
    </source>
</evidence>
<sequence length="280" mass="31148">MMTAQPGKSIDAMFDAGGVGIRYRLDGAGTYPLVCVHGVGSSLEAWDRVVDRLAPDFRILRFDLRGHGRSARVKGRYEIGDFVRELFLLADHAGFKRFALAGFSLGGLIAQRATLDHPSRIDRLALLATVAGRNETENQRVRDRLHLLQTKEPGSHYDNSVSRWFSKEFQQANPELMAQLRARNASNDPECYAAAYRVLAESDFGGELARIGCPTLIATGEDDQGSNPRMARFMSERIAGSKLTIFPRRRHSILLEAHEEVAAELRTFLLAGRNPENEHG</sequence>
<name>A0ABV2KPC6_9HYPH</name>
<dbReference type="Pfam" id="PF00561">
    <property type="entry name" value="Abhydrolase_1"/>
    <property type="match status" value="1"/>
</dbReference>
<evidence type="ECO:0000313" key="3">
    <source>
        <dbReference type="EMBL" id="MET3662936.1"/>
    </source>
</evidence>
<protein>
    <submittedName>
        <fullName evidence="3">Pimeloyl-ACP methyl ester carboxylesterase</fullName>
    </submittedName>
</protein>
<dbReference type="PANTHER" id="PTHR43798:SF31">
    <property type="entry name" value="AB HYDROLASE SUPERFAMILY PROTEIN YCLE"/>
    <property type="match status" value="1"/>
</dbReference>
<reference evidence="3 4" key="1">
    <citation type="submission" date="2024-06" db="EMBL/GenBank/DDBJ databases">
        <title>Genomic Encyclopedia of Type Strains, Phase IV (KMG-IV): sequencing the most valuable type-strain genomes for metagenomic binning, comparative biology and taxonomic classification.</title>
        <authorList>
            <person name="Goeker M."/>
        </authorList>
    </citation>
    <scope>NUCLEOTIDE SEQUENCE [LARGE SCALE GENOMIC DNA]</scope>
    <source>
        <strain evidence="3 4">DSM 19730</strain>
    </source>
</reference>
<evidence type="ECO:0000256" key="1">
    <source>
        <dbReference type="ARBA" id="ARBA00022801"/>
    </source>
</evidence>
<feature type="domain" description="AB hydrolase-1" evidence="2">
    <location>
        <begin position="31"/>
        <end position="256"/>
    </location>
</feature>
<dbReference type="RefSeq" id="WP_354152774.1">
    <property type="nucleotide sequence ID" value="NZ_JBEPMN010000017.1"/>
</dbReference>
<keyword evidence="1" id="KW-0378">Hydrolase</keyword>
<accession>A0ABV2KPC6</accession>
<dbReference type="InterPro" id="IPR029058">
    <property type="entry name" value="AB_hydrolase_fold"/>
</dbReference>
<evidence type="ECO:0000259" key="2">
    <source>
        <dbReference type="Pfam" id="PF00561"/>
    </source>
</evidence>